<comment type="caution">
    <text evidence="3">The sequence shown here is derived from an EMBL/GenBank/DDBJ whole genome shotgun (WGS) entry which is preliminary data.</text>
</comment>
<reference evidence="3 4" key="1">
    <citation type="submission" date="2019-03" db="EMBL/GenBank/DDBJ databases">
        <title>Genomic Encyclopedia of Type Strains, Phase IV (KMG-IV): sequencing the most valuable type-strain genomes for metagenomic binning, comparative biology and taxonomic classification.</title>
        <authorList>
            <person name="Goeker M."/>
        </authorList>
    </citation>
    <scope>NUCLEOTIDE SEQUENCE [LARGE SCALE GENOMIC DNA]</scope>
    <source>
        <strain evidence="3 4">DSM 19345</strain>
    </source>
</reference>
<name>A0A4R3LUK2_9HYPH</name>
<dbReference type="RefSeq" id="WP_132807882.1">
    <property type="nucleotide sequence ID" value="NZ_SMAK01000016.1"/>
</dbReference>
<feature type="region of interest" description="Disordered" evidence="1">
    <location>
        <begin position="25"/>
        <end position="63"/>
    </location>
</feature>
<dbReference type="EMBL" id="SMAK01000016">
    <property type="protein sequence ID" value="TCT04184.1"/>
    <property type="molecule type" value="Genomic_DNA"/>
</dbReference>
<evidence type="ECO:0000256" key="1">
    <source>
        <dbReference type="SAM" id="MobiDB-lite"/>
    </source>
</evidence>
<gene>
    <name evidence="3" type="ORF">EDC22_11660</name>
</gene>
<sequence length="193" mass="20422">MDFSRLLCTGFLVIGLVGATVPAGAQSGGRSVVPAATEAGTPDRGREAANRTPEAATGQCATQRITIRTNPEGDQVSTASTVFVNVPRSGLTFTQGGTAPSCVMVRFSAVTFAPDKRVLDVRVLVDGRVAQPGPVLFSGDDDEDFDGRWARAHSFDFLVPNVAPGQHNVRVQARSFTGGPVYLNTRSTVVHHR</sequence>
<dbReference type="Proteomes" id="UP000295678">
    <property type="component" value="Unassembled WGS sequence"/>
</dbReference>
<dbReference type="AlphaFoldDB" id="A0A4R3LUK2"/>
<organism evidence="3 4">
    <name type="scientific">Tepidamorphus gemmatus</name>
    <dbReference type="NCBI Taxonomy" id="747076"/>
    <lineage>
        <taxon>Bacteria</taxon>
        <taxon>Pseudomonadati</taxon>
        <taxon>Pseudomonadota</taxon>
        <taxon>Alphaproteobacteria</taxon>
        <taxon>Hyphomicrobiales</taxon>
        <taxon>Tepidamorphaceae</taxon>
        <taxon>Tepidamorphus</taxon>
    </lineage>
</organism>
<feature type="signal peptide" evidence="2">
    <location>
        <begin position="1"/>
        <end position="25"/>
    </location>
</feature>
<protein>
    <submittedName>
        <fullName evidence="3">Uncharacterized protein</fullName>
    </submittedName>
</protein>
<feature type="chain" id="PRO_5020465563" evidence="2">
    <location>
        <begin position="26"/>
        <end position="193"/>
    </location>
</feature>
<evidence type="ECO:0000313" key="3">
    <source>
        <dbReference type="EMBL" id="TCT04184.1"/>
    </source>
</evidence>
<keyword evidence="2" id="KW-0732">Signal</keyword>
<evidence type="ECO:0000313" key="4">
    <source>
        <dbReference type="Proteomes" id="UP000295678"/>
    </source>
</evidence>
<evidence type="ECO:0000256" key="2">
    <source>
        <dbReference type="SAM" id="SignalP"/>
    </source>
</evidence>
<keyword evidence="4" id="KW-1185">Reference proteome</keyword>
<accession>A0A4R3LUK2</accession>
<proteinExistence type="predicted"/>